<evidence type="ECO:0000256" key="1">
    <source>
        <dbReference type="ARBA" id="ARBA00005589"/>
    </source>
</evidence>
<feature type="compositionally biased region" description="Basic and acidic residues" evidence="7">
    <location>
        <begin position="1"/>
        <end position="21"/>
    </location>
</feature>
<dbReference type="PANTHER" id="PTHR13479">
    <property type="entry name" value="30S RIBOSOMAL PROTEIN S18"/>
    <property type="match status" value="1"/>
</dbReference>
<evidence type="ECO:0000313" key="9">
    <source>
        <dbReference type="Proteomes" id="UP000320948"/>
    </source>
</evidence>
<evidence type="ECO:0000256" key="2">
    <source>
        <dbReference type="ARBA" id="ARBA00022980"/>
    </source>
</evidence>
<comment type="subunit">
    <text evidence="5">Part of the 30S ribosomal subunit. Forms a tight heterodimer with protein bS6.</text>
</comment>
<gene>
    <name evidence="5 8" type="primary">rpsR</name>
    <name evidence="8" type="ORF">DI628_06340</name>
</gene>
<comment type="function">
    <text evidence="5">Binds as a heterodimer with protein bS6 to the central domain of the 16S rRNA, where it helps stabilize the platform of the 30S subunit.</text>
</comment>
<dbReference type="GO" id="GO:0006412">
    <property type="term" value="P:translation"/>
    <property type="evidence" value="ECO:0007669"/>
    <property type="project" value="UniProtKB-UniRule"/>
</dbReference>
<evidence type="ECO:0000256" key="7">
    <source>
        <dbReference type="SAM" id="MobiDB-lite"/>
    </source>
</evidence>
<dbReference type="AlphaFoldDB" id="A0A6N4RCJ7"/>
<dbReference type="InterPro" id="IPR001648">
    <property type="entry name" value="Ribosomal_bS18"/>
</dbReference>
<feature type="compositionally biased region" description="Basic and acidic residues" evidence="7">
    <location>
        <begin position="106"/>
        <end position="134"/>
    </location>
</feature>
<evidence type="ECO:0000256" key="4">
    <source>
        <dbReference type="ARBA" id="ARBA00035141"/>
    </source>
</evidence>
<evidence type="ECO:0000256" key="5">
    <source>
        <dbReference type="HAMAP-Rule" id="MF_00270"/>
    </source>
</evidence>
<evidence type="ECO:0000256" key="6">
    <source>
        <dbReference type="RuleBase" id="RU003910"/>
    </source>
</evidence>
<feature type="region of interest" description="Disordered" evidence="7">
    <location>
        <begin position="1"/>
        <end position="24"/>
    </location>
</feature>
<dbReference type="SUPFAM" id="SSF46911">
    <property type="entry name" value="Ribosomal protein S18"/>
    <property type="match status" value="1"/>
</dbReference>
<dbReference type="PRINTS" id="PR00974">
    <property type="entry name" value="RIBOSOMALS18"/>
</dbReference>
<dbReference type="GO" id="GO:0022627">
    <property type="term" value="C:cytosolic small ribosomal subunit"/>
    <property type="evidence" value="ECO:0007669"/>
    <property type="project" value="TreeGrafter"/>
</dbReference>
<dbReference type="InterPro" id="IPR018275">
    <property type="entry name" value="Ribosomal_bS18_CS"/>
</dbReference>
<comment type="similarity">
    <text evidence="1 5 6">Belongs to the bacterial ribosomal protein bS18 family.</text>
</comment>
<organism evidence="8 9">
    <name type="scientific">Blastochloris viridis</name>
    <name type="common">Rhodopseudomonas viridis</name>
    <dbReference type="NCBI Taxonomy" id="1079"/>
    <lineage>
        <taxon>Bacteria</taxon>
        <taxon>Pseudomonadati</taxon>
        <taxon>Pseudomonadota</taxon>
        <taxon>Alphaproteobacteria</taxon>
        <taxon>Hyphomicrobiales</taxon>
        <taxon>Blastochloridaceae</taxon>
        <taxon>Blastochloris</taxon>
    </lineage>
</organism>
<keyword evidence="5" id="KW-0699">rRNA-binding</keyword>
<dbReference type="InterPro" id="IPR036870">
    <property type="entry name" value="Ribosomal_bS18_sf"/>
</dbReference>
<dbReference type="PANTHER" id="PTHR13479:SF40">
    <property type="entry name" value="SMALL RIBOSOMAL SUBUNIT PROTEIN BS18M"/>
    <property type="match status" value="1"/>
</dbReference>
<dbReference type="PROSITE" id="PS00057">
    <property type="entry name" value="RIBOSOMAL_S18"/>
    <property type="match status" value="1"/>
</dbReference>
<keyword evidence="5" id="KW-0694">RNA-binding</keyword>
<name>A0A6N4RCJ7_BLAVI</name>
<dbReference type="GO" id="GO:0003735">
    <property type="term" value="F:structural constituent of ribosome"/>
    <property type="evidence" value="ECO:0007669"/>
    <property type="project" value="InterPro"/>
</dbReference>
<feature type="region of interest" description="Disordered" evidence="7">
    <location>
        <begin position="102"/>
        <end position="140"/>
    </location>
</feature>
<evidence type="ECO:0000313" key="8">
    <source>
        <dbReference type="EMBL" id="TKW60971.1"/>
    </source>
</evidence>
<reference evidence="8 9" key="1">
    <citation type="journal article" date="2017" name="Nat. Commun.">
        <title>In situ click chemistry generation of cyclooxygenase-2 inhibitors.</title>
        <authorList>
            <person name="Bhardwaj A."/>
            <person name="Kaur J."/>
            <person name="Wuest M."/>
            <person name="Wuest F."/>
        </authorList>
    </citation>
    <scope>NUCLEOTIDE SEQUENCE [LARGE SCALE GENOMIC DNA]</scope>
    <source>
        <strain evidence="8">S2_018_000_R2_106</strain>
    </source>
</reference>
<dbReference type="Proteomes" id="UP000320948">
    <property type="component" value="Unassembled WGS sequence"/>
</dbReference>
<dbReference type="Gene3D" id="4.10.640.10">
    <property type="entry name" value="Ribosomal protein S18"/>
    <property type="match status" value="1"/>
</dbReference>
<dbReference type="EMBL" id="VAFM01000002">
    <property type="protein sequence ID" value="TKW60971.1"/>
    <property type="molecule type" value="Genomic_DNA"/>
</dbReference>
<dbReference type="NCBIfam" id="TIGR00165">
    <property type="entry name" value="S18"/>
    <property type="match status" value="1"/>
</dbReference>
<accession>A0A6N4RCJ7</accession>
<dbReference type="Pfam" id="PF01084">
    <property type="entry name" value="Ribosomal_S18"/>
    <property type="match status" value="1"/>
</dbReference>
<evidence type="ECO:0000256" key="3">
    <source>
        <dbReference type="ARBA" id="ARBA00023274"/>
    </source>
</evidence>
<keyword evidence="2 5" id="KW-0689">Ribosomal protein</keyword>
<dbReference type="HAMAP" id="MF_00270">
    <property type="entry name" value="Ribosomal_bS18"/>
    <property type="match status" value="1"/>
</dbReference>
<comment type="caution">
    <text evidence="8">The sequence shown here is derived from an EMBL/GenBank/DDBJ whole genome shotgun (WGS) entry which is preliminary data.</text>
</comment>
<dbReference type="GO" id="GO:0070181">
    <property type="term" value="F:small ribosomal subunit rRNA binding"/>
    <property type="evidence" value="ECO:0007669"/>
    <property type="project" value="TreeGrafter"/>
</dbReference>
<keyword evidence="3 5" id="KW-0687">Ribonucleoprotein</keyword>
<protein>
    <recommendedName>
        <fullName evidence="4 5">Small ribosomal subunit protein bS18</fullName>
    </recommendedName>
</protein>
<proteinExistence type="inferred from homology"/>
<sequence length="140" mass="16212">MEQPRKRGEKTERKSRDEFRTGGKYTPKLLGKAYFQRRRGCPFSGPKAPKIDYKDVRLLGKYLSEYGKILPRHITGVCAEKQRELTQAIKRARMLALLPYTVKFDPQNDRPARTPRGPREGREPREPREPRAEASTEAAE</sequence>